<dbReference type="AlphaFoldDB" id="A0A137NPT2"/>
<evidence type="ECO:0000313" key="1">
    <source>
        <dbReference type="EMBL" id="KXN64747.1"/>
    </source>
</evidence>
<keyword evidence="2" id="KW-1185">Reference proteome</keyword>
<accession>A0A137NPT2</accession>
<gene>
    <name evidence="1" type="ORF">CONCODRAFT_13998</name>
</gene>
<evidence type="ECO:0000313" key="2">
    <source>
        <dbReference type="Proteomes" id="UP000070444"/>
    </source>
</evidence>
<dbReference type="SUPFAM" id="SSF52047">
    <property type="entry name" value="RNI-like"/>
    <property type="match status" value="1"/>
</dbReference>
<protein>
    <recommendedName>
        <fullName evidence="3">L domain-like protein</fullName>
    </recommendedName>
</protein>
<dbReference type="Gene3D" id="3.80.10.10">
    <property type="entry name" value="Ribonuclease Inhibitor"/>
    <property type="match status" value="1"/>
</dbReference>
<reference evidence="1 2" key="1">
    <citation type="journal article" date="2015" name="Genome Biol. Evol.">
        <title>Phylogenomic analyses indicate that early fungi evolved digesting cell walls of algal ancestors of land plants.</title>
        <authorList>
            <person name="Chang Y."/>
            <person name="Wang S."/>
            <person name="Sekimoto S."/>
            <person name="Aerts A.L."/>
            <person name="Choi C."/>
            <person name="Clum A."/>
            <person name="LaButti K.M."/>
            <person name="Lindquist E.A."/>
            <person name="Yee Ngan C."/>
            <person name="Ohm R.A."/>
            <person name="Salamov A.A."/>
            <person name="Grigoriev I.V."/>
            <person name="Spatafora J.W."/>
            <person name="Berbee M.L."/>
        </authorList>
    </citation>
    <scope>NUCLEOTIDE SEQUENCE [LARGE SCALE GENOMIC DNA]</scope>
    <source>
        <strain evidence="1 2">NRRL 28638</strain>
    </source>
</reference>
<organism evidence="1 2">
    <name type="scientific">Conidiobolus coronatus (strain ATCC 28846 / CBS 209.66 / NRRL 28638)</name>
    <name type="common">Delacroixia coronata</name>
    <dbReference type="NCBI Taxonomy" id="796925"/>
    <lineage>
        <taxon>Eukaryota</taxon>
        <taxon>Fungi</taxon>
        <taxon>Fungi incertae sedis</taxon>
        <taxon>Zoopagomycota</taxon>
        <taxon>Entomophthoromycotina</taxon>
        <taxon>Entomophthoromycetes</taxon>
        <taxon>Entomophthorales</taxon>
        <taxon>Ancylistaceae</taxon>
        <taxon>Conidiobolus</taxon>
    </lineage>
</organism>
<dbReference type="Proteomes" id="UP000070444">
    <property type="component" value="Unassembled WGS sequence"/>
</dbReference>
<proteinExistence type="predicted"/>
<feature type="non-terminal residue" evidence="1">
    <location>
        <position position="135"/>
    </location>
</feature>
<sequence length="135" mass="15355">MRDITSYCNIPFTAFAKIGKVFPNLNILHLWEVNLVKSPADIIASTDISFPPNLKSLTICSNQVATTDLLMDPYEYLFNKSDNSYSHVRFILPKHSLPLLKYLKYSPSNRSFNIEANLGLEEFLDANPQLESLDI</sequence>
<dbReference type="InterPro" id="IPR032675">
    <property type="entry name" value="LRR_dom_sf"/>
</dbReference>
<dbReference type="EMBL" id="KQ965209">
    <property type="protein sequence ID" value="KXN64747.1"/>
    <property type="molecule type" value="Genomic_DNA"/>
</dbReference>
<name>A0A137NPT2_CONC2</name>
<evidence type="ECO:0008006" key="3">
    <source>
        <dbReference type="Google" id="ProtNLM"/>
    </source>
</evidence>